<feature type="transmembrane region" description="Helical" evidence="6">
    <location>
        <begin position="192"/>
        <end position="215"/>
    </location>
</feature>
<comment type="subcellular location">
    <subcellularLocation>
        <location evidence="6">Cell inner membrane</location>
        <topology evidence="6">Multi-pass membrane protein</topology>
    </subcellularLocation>
    <subcellularLocation>
        <location evidence="1">Cell membrane</location>
        <topology evidence="1">Multi-pass membrane protein</topology>
    </subcellularLocation>
</comment>
<keyword evidence="2 6" id="KW-1003">Cell membrane</keyword>
<evidence type="ECO:0000256" key="3">
    <source>
        <dbReference type="ARBA" id="ARBA00022692"/>
    </source>
</evidence>
<evidence type="ECO:0000313" key="9">
    <source>
        <dbReference type="Proteomes" id="UP000254159"/>
    </source>
</evidence>
<dbReference type="AlphaFoldDB" id="A0A376RH67"/>
<evidence type="ECO:0000256" key="6">
    <source>
        <dbReference type="RuleBase" id="RU369037"/>
    </source>
</evidence>
<dbReference type="EMBL" id="UGCD01000002">
    <property type="protein sequence ID" value="STI17391.1"/>
    <property type="molecule type" value="Genomic_DNA"/>
</dbReference>
<feature type="transmembrane region" description="Helical" evidence="6">
    <location>
        <begin position="118"/>
        <end position="138"/>
    </location>
</feature>
<organism evidence="8 9">
    <name type="scientific">Escherichia coli</name>
    <dbReference type="NCBI Taxonomy" id="562"/>
    <lineage>
        <taxon>Bacteria</taxon>
        <taxon>Pseudomonadati</taxon>
        <taxon>Pseudomonadota</taxon>
        <taxon>Gammaproteobacteria</taxon>
        <taxon>Enterobacterales</taxon>
        <taxon>Enterobacteriaceae</taxon>
        <taxon>Escherichia</taxon>
    </lineage>
</organism>
<name>A0A376RH67_ECOLX</name>
<feature type="transmembrane region" description="Helical" evidence="6">
    <location>
        <begin position="269"/>
        <end position="287"/>
    </location>
</feature>
<evidence type="ECO:0000259" key="7">
    <source>
        <dbReference type="Pfam" id="PF05425"/>
    </source>
</evidence>
<keyword evidence="3 6" id="KW-0812">Transmembrane</keyword>
<dbReference type="GO" id="GO:0006825">
    <property type="term" value="P:copper ion transport"/>
    <property type="evidence" value="ECO:0007669"/>
    <property type="project" value="InterPro"/>
</dbReference>
<accession>A0A376RH67</accession>
<reference evidence="8 9" key="1">
    <citation type="submission" date="2018-06" db="EMBL/GenBank/DDBJ databases">
        <authorList>
            <consortium name="Pathogen Informatics"/>
            <person name="Doyle S."/>
        </authorList>
    </citation>
    <scope>NUCLEOTIDE SEQUENCE [LARGE SCALE GENOMIC DNA]</scope>
    <source>
        <strain evidence="8 9">NCTC10865</strain>
    </source>
</reference>
<feature type="domain" description="Copper resistance protein D" evidence="7">
    <location>
        <begin position="185"/>
        <end position="284"/>
    </location>
</feature>
<keyword evidence="6" id="KW-0186">Copper</keyword>
<keyword evidence="5 6" id="KW-0472">Membrane</keyword>
<evidence type="ECO:0000256" key="2">
    <source>
        <dbReference type="ARBA" id="ARBA00022475"/>
    </source>
</evidence>
<dbReference type="InterPro" id="IPR032694">
    <property type="entry name" value="CopC/D"/>
</dbReference>
<comment type="function">
    <text evidence="6">Involved in copper resistance.</text>
</comment>
<evidence type="ECO:0000256" key="4">
    <source>
        <dbReference type="ARBA" id="ARBA00022989"/>
    </source>
</evidence>
<dbReference type="InterPro" id="IPR047689">
    <property type="entry name" value="CopD"/>
</dbReference>
<sequence length="295" mass="33066">MLAFTWIALRFIHFTSLMLVFGFAMYGAWLAPLTIRRLLAKRFLRLQQHAAVWSLISATAMLAVQGGLMGTGWADVFSPNIWQAVLQTQFGGVWLWQIVLALVTLIVALMQPRNMPRLLFMLTTAQFILLAGIGHATLNEGVTAKIHQTNHAIHLICAAAWFGGLLPVLWCMQLIKGRWRHQAIQALMRFSWCGHFAVIGVLASGVLNALLITGFPPTLTTYWGQLLLLKAILVMIMVVIALANRYVLVPRMRQDEDRAAPWFVWMTKLEWAIGAVVLVIISLLATLEPFDGLRK</sequence>
<dbReference type="Proteomes" id="UP000254159">
    <property type="component" value="Unassembled WGS sequence"/>
</dbReference>
<feature type="transmembrane region" description="Helical" evidence="6">
    <location>
        <begin position="50"/>
        <end position="73"/>
    </location>
</feature>
<feature type="transmembrane region" description="Helical" evidence="6">
    <location>
        <begin position="227"/>
        <end position="248"/>
    </location>
</feature>
<dbReference type="GO" id="GO:0005886">
    <property type="term" value="C:plasma membrane"/>
    <property type="evidence" value="ECO:0007669"/>
    <property type="project" value="UniProtKB-SubCell"/>
</dbReference>
<evidence type="ECO:0000313" key="8">
    <source>
        <dbReference type="EMBL" id="STI17391.1"/>
    </source>
</evidence>
<dbReference type="InterPro" id="IPR008457">
    <property type="entry name" value="Cu-R_CopD_dom"/>
</dbReference>
<keyword evidence="6" id="KW-0997">Cell inner membrane</keyword>
<evidence type="ECO:0000256" key="1">
    <source>
        <dbReference type="ARBA" id="ARBA00004651"/>
    </source>
</evidence>
<dbReference type="Pfam" id="PF05425">
    <property type="entry name" value="CopD"/>
    <property type="match status" value="1"/>
</dbReference>
<keyword evidence="4 6" id="KW-1133">Transmembrane helix</keyword>
<dbReference type="GO" id="GO:0046688">
    <property type="term" value="P:response to copper ion"/>
    <property type="evidence" value="ECO:0007669"/>
    <property type="project" value="UniProtKB-UniRule"/>
</dbReference>
<dbReference type="NCBIfam" id="NF033808">
    <property type="entry name" value="copper_CopD"/>
    <property type="match status" value="1"/>
</dbReference>
<proteinExistence type="inferred from homology"/>
<dbReference type="PANTHER" id="PTHR34820">
    <property type="entry name" value="INNER MEMBRANE PROTEIN YEBZ"/>
    <property type="match status" value="1"/>
</dbReference>
<feature type="transmembrane region" description="Helical" evidence="6">
    <location>
        <begin position="93"/>
        <end position="111"/>
    </location>
</feature>
<evidence type="ECO:0000256" key="5">
    <source>
        <dbReference type="ARBA" id="ARBA00023136"/>
    </source>
</evidence>
<protein>
    <recommendedName>
        <fullName evidence="6">Copper resistance protein D</fullName>
    </recommendedName>
</protein>
<comment type="similarity">
    <text evidence="6">Belongs to the CopD family.</text>
</comment>
<feature type="transmembrane region" description="Helical" evidence="6">
    <location>
        <begin position="6"/>
        <end position="29"/>
    </location>
</feature>
<feature type="transmembrane region" description="Helical" evidence="6">
    <location>
        <begin position="150"/>
        <end position="171"/>
    </location>
</feature>
<gene>
    <name evidence="8" type="primary">yebZ</name>
    <name evidence="8" type="ORF">NCTC10865_02691</name>
</gene>
<dbReference type="PANTHER" id="PTHR34820:SF4">
    <property type="entry name" value="INNER MEMBRANE PROTEIN YEBZ"/>
    <property type="match status" value="1"/>
</dbReference>